<feature type="domain" description="PucR C-terminal helix-turn-helix" evidence="1">
    <location>
        <begin position="302"/>
        <end position="351"/>
    </location>
</feature>
<dbReference type="Proteomes" id="UP000316747">
    <property type="component" value="Unassembled WGS sequence"/>
</dbReference>
<protein>
    <submittedName>
        <fullName evidence="2">PucR-like helix-turn-helix protein</fullName>
    </submittedName>
</protein>
<dbReference type="RefSeq" id="WP_141847524.1">
    <property type="nucleotide sequence ID" value="NZ_VFPM01000006.1"/>
</dbReference>
<dbReference type="InterPro" id="IPR025736">
    <property type="entry name" value="PucR_C-HTH_dom"/>
</dbReference>
<accession>A0A543H889</accession>
<dbReference type="InterPro" id="IPR042070">
    <property type="entry name" value="PucR_C-HTH_sf"/>
</dbReference>
<gene>
    <name evidence="2" type="ORF">FBY41_4585</name>
</gene>
<proteinExistence type="predicted"/>
<name>A0A543H889_9MICO</name>
<dbReference type="AlphaFoldDB" id="A0A543H889"/>
<dbReference type="EMBL" id="VFPM01000006">
    <property type="protein sequence ID" value="TQM54548.1"/>
    <property type="molecule type" value="Genomic_DNA"/>
</dbReference>
<dbReference type="Pfam" id="PF13556">
    <property type="entry name" value="HTH_30"/>
    <property type="match status" value="1"/>
</dbReference>
<organism evidence="2 3">
    <name type="scientific">Humibacillus xanthopallidus</name>
    <dbReference type="NCBI Taxonomy" id="412689"/>
    <lineage>
        <taxon>Bacteria</taxon>
        <taxon>Bacillati</taxon>
        <taxon>Actinomycetota</taxon>
        <taxon>Actinomycetes</taxon>
        <taxon>Micrococcales</taxon>
        <taxon>Intrasporangiaceae</taxon>
        <taxon>Humibacillus</taxon>
    </lineage>
</organism>
<dbReference type="Gene3D" id="1.10.10.2840">
    <property type="entry name" value="PucR C-terminal helix-turn-helix domain"/>
    <property type="match status" value="1"/>
</dbReference>
<evidence type="ECO:0000313" key="3">
    <source>
        <dbReference type="Proteomes" id="UP000316747"/>
    </source>
</evidence>
<sequence length="361" mass="36942">MQELVGRLTSLDPEASETLKVITYFDHLVEGRVGVETMVRGAALLSGTVAGLTRGGRTIRIDPSGARLADAAAPSEPGMPAASGDSAVWPKRDGGDGVVVWLERTGPAHANDAMVLERLAHSVLVSSAGTAGDGVARQSLEVLLDPGSARTDRERAAARLGLEPRTLLTVVATGGASAPGTPGAASTPSTAGAVLASARMATAYGLVTASLVRGDPAATGVPTARCGVGTPVTVDHLSRSWSEALLALRVTTDREPWVRIEDLGLLAQAVEAADHASSPPADVAGVERAVAHGWSLEALASLADAESVRAVARAAGLHHSTLQARLADLPRHLGFDAATGRGRARLHTALIVRRAANARFG</sequence>
<comment type="caution">
    <text evidence="2">The sequence shown here is derived from an EMBL/GenBank/DDBJ whole genome shotgun (WGS) entry which is preliminary data.</text>
</comment>
<evidence type="ECO:0000259" key="1">
    <source>
        <dbReference type="Pfam" id="PF13556"/>
    </source>
</evidence>
<dbReference type="OrthoDB" id="5051269at2"/>
<evidence type="ECO:0000313" key="2">
    <source>
        <dbReference type="EMBL" id="TQM54548.1"/>
    </source>
</evidence>
<keyword evidence="3" id="KW-1185">Reference proteome</keyword>
<reference evidence="2 3" key="1">
    <citation type="submission" date="2019-06" db="EMBL/GenBank/DDBJ databases">
        <title>Genome sequencing of plant associated microbes to promote plant fitness in Sorghum bicolor and Oryza sativa.</title>
        <authorList>
            <person name="Coleman-Derr D."/>
        </authorList>
    </citation>
    <scope>NUCLEOTIDE SEQUENCE [LARGE SCALE GENOMIC DNA]</scope>
    <source>
        <strain evidence="2 3">KV-663</strain>
    </source>
</reference>